<accession>A0A822YQF3</accession>
<keyword evidence="8" id="KW-1185">Reference proteome</keyword>
<dbReference type="SUPFAM" id="SSF49503">
    <property type="entry name" value="Cupredoxins"/>
    <property type="match status" value="1"/>
</dbReference>
<keyword evidence="1" id="KW-0479">Metal-binding</keyword>
<keyword evidence="4" id="KW-1133">Transmembrane helix</keyword>
<organism evidence="7 8">
    <name type="scientific">Nelumbo nucifera</name>
    <name type="common">Sacred lotus</name>
    <dbReference type="NCBI Taxonomy" id="4432"/>
    <lineage>
        <taxon>Eukaryota</taxon>
        <taxon>Viridiplantae</taxon>
        <taxon>Streptophyta</taxon>
        <taxon>Embryophyta</taxon>
        <taxon>Tracheophyta</taxon>
        <taxon>Spermatophyta</taxon>
        <taxon>Magnoliopsida</taxon>
        <taxon>Proteales</taxon>
        <taxon>Nelumbonaceae</taxon>
        <taxon>Nelumbo</taxon>
    </lineage>
</organism>
<dbReference type="Pfam" id="PF02298">
    <property type="entry name" value="Cu_bind_like"/>
    <property type="match status" value="1"/>
</dbReference>
<keyword evidence="5" id="KW-0732">Signal</keyword>
<evidence type="ECO:0000256" key="2">
    <source>
        <dbReference type="ARBA" id="ARBA00023180"/>
    </source>
</evidence>
<dbReference type="FunFam" id="2.60.40.420:FF:000003">
    <property type="entry name" value="Blue copper"/>
    <property type="match status" value="1"/>
</dbReference>
<sequence length="266" mass="28762">MQVSDLEPEVNMDRSRHAWAVKAIFVIVLLLILFRCVSATDHTVGENAGWELGTDMQKWSSSRNFFTGDNLVFIYKQNHNVIEVKEGAFTDCQITDPVHTYNDARTVIPLDRPGTRYFICGMPGHCALGLKIQVDVLPLPGKEAVPETPSDKIGSPSDDNTDGRGGGGSPRTPHPRAPKAPNGPHAPPSPIGQHQPPPPEKETPEVPHAPDLPVSGGESHAPIPQQASAPRVDIGTPAVVYSHALMLLLTSILCSYSFLFPVLLIP</sequence>
<dbReference type="Gene3D" id="2.60.40.420">
    <property type="entry name" value="Cupredoxins - blue copper proteins"/>
    <property type="match status" value="1"/>
</dbReference>
<dbReference type="PANTHER" id="PTHR33021:SF499">
    <property type="entry name" value="OS12G0150500 PROTEIN"/>
    <property type="match status" value="1"/>
</dbReference>
<dbReference type="GO" id="GO:0009055">
    <property type="term" value="F:electron transfer activity"/>
    <property type="evidence" value="ECO:0007669"/>
    <property type="project" value="InterPro"/>
</dbReference>
<dbReference type="AlphaFoldDB" id="A0A822YQF3"/>
<feature type="compositionally biased region" description="Pro residues" evidence="3">
    <location>
        <begin position="184"/>
        <end position="198"/>
    </location>
</feature>
<feature type="domain" description="Phytocyanin" evidence="6">
    <location>
        <begin position="40"/>
        <end position="138"/>
    </location>
</feature>
<reference evidence="7 8" key="1">
    <citation type="journal article" date="2020" name="Mol. Biol. Evol.">
        <title>Distinct Expression and Methylation Patterns for Genes with Different Fates following a Single Whole-Genome Duplication in Flowering Plants.</title>
        <authorList>
            <person name="Shi T."/>
            <person name="Rahmani R.S."/>
            <person name="Gugger P.F."/>
            <person name="Wang M."/>
            <person name="Li H."/>
            <person name="Zhang Y."/>
            <person name="Li Z."/>
            <person name="Wang Q."/>
            <person name="Van de Peer Y."/>
            <person name="Marchal K."/>
            <person name="Chen J."/>
        </authorList>
    </citation>
    <scope>NUCLEOTIDE SEQUENCE [LARGE SCALE GENOMIC DNA]</scope>
    <source>
        <tissue evidence="7">Leaf</tissue>
    </source>
</reference>
<dbReference type="CDD" id="cd04216">
    <property type="entry name" value="Phytocyanin"/>
    <property type="match status" value="1"/>
</dbReference>
<dbReference type="Proteomes" id="UP000607653">
    <property type="component" value="Unassembled WGS sequence"/>
</dbReference>
<protein>
    <recommendedName>
        <fullName evidence="6">Phytocyanin domain-containing protein</fullName>
    </recommendedName>
</protein>
<evidence type="ECO:0000256" key="5">
    <source>
        <dbReference type="SAM" id="SignalP"/>
    </source>
</evidence>
<gene>
    <name evidence="7" type="ORF">HUJ06_012682</name>
</gene>
<evidence type="ECO:0000313" key="8">
    <source>
        <dbReference type="Proteomes" id="UP000607653"/>
    </source>
</evidence>
<dbReference type="PROSITE" id="PS51485">
    <property type="entry name" value="PHYTOCYANIN"/>
    <property type="match status" value="1"/>
</dbReference>
<dbReference type="PANTHER" id="PTHR33021">
    <property type="entry name" value="BLUE COPPER PROTEIN"/>
    <property type="match status" value="1"/>
</dbReference>
<evidence type="ECO:0000313" key="7">
    <source>
        <dbReference type="EMBL" id="DAD33831.1"/>
    </source>
</evidence>
<evidence type="ECO:0000256" key="1">
    <source>
        <dbReference type="ARBA" id="ARBA00022723"/>
    </source>
</evidence>
<feature type="transmembrane region" description="Helical" evidence="4">
    <location>
        <begin position="240"/>
        <end position="265"/>
    </location>
</feature>
<dbReference type="EMBL" id="DUZY01000003">
    <property type="protein sequence ID" value="DAD33831.1"/>
    <property type="molecule type" value="Genomic_DNA"/>
</dbReference>
<name>A0A822YQF3_NELNU</name>
<dbReference type="InterPro" id="IPR039391">
    <property type="entry name" value="Phytocyanin-like"/>
</dbReference>
<evidence type="ECO:0000256" key="3">
    <source>
        <dbReference type="SAM" id="MobiDB-lite"/>
    </source>
</evidence>
<dbReference type="GO" id="GO:0046872">
    <property type="term" value="F:metal ion binding"/>
    <property type="evidence" value="ECO:0007669"/>
    <property type="project" value="UniProtKB-KW"/>
</dbReference>
<feature type="chain" id="PRO_5032621982" description="Phytocyanin domain-containing protein" evidence="5">
    <location>
        <begin position="40"/>
        <end position="266"/>
    </location>
</feature>
<feature type="region of interest" description="Disordered" evidence="3">
    <location>
        <begin position="141"/>
        <end position="229"/>
    </location>
</feature>
<keyword evidence="4" id="KW-0812">Transmembrane</keyword>
<evidence type="ECO:0000259" key="6">
    <source>
        <dbReference type="PROSITE" id="PS51485"/>
    </source>
</evidence>
<evidence type="ECO:0000256" key="4">
    <source>
        <dbReference type="SAM" id="Phobius"/>
    </source>
</evidence>
<comment type="caution">
    <text evidence="7">The sequence shown here is derived from an EMBL/GenBank/DDBJ whole genome shotgun (WGS) entry which is preliminary data.</text>
</comment>
<keyword evidence="4" id="KW-0472">Membrane</keyword>
<proteinExistence type="predicted"/>
<feature type="signal peptide" evidence="5">
    <location>
        <begin position="1"/>
        <end position="39"/>
    </location>
</feature>
<keyword evidence="2" id="KW-0325">Glycoprotein</keyword>
<dbReference type="InterPro" id="IPR003245">
    <property type="entry name" value="Phytocyanin_dom"/>
</dbReference>
<dbReference type="InterPro" id="IPR008972">
    <property type="entry name" value="Cupredoxin"/>
</dbReference>